<evidence type="ECO:0000313" key="3">
    <source>
        <dbReference type="Proteomes" id="UP000092377"/>
    </source>
</evidence>
<feature type="compositionally biased region" description="Acidic residues" evidence="1">
    <location>
        <begin position="141"/>
        <end position="156"/>
    </location>
</feature>
<dbReference type="RefSeq" id="WP_067405219.1">
    <property type="nucleotide sequence ID" value="NZ_LZEY01000056.1"/>
</dbReference>
<protein>
    <recommendedName>
        <fullName evidence="4">YbjN domain-containing protein</fullName>
    </recommendedName>
</protein>
<gene>
    <name evidence="2" type="ORF">AYY18_09685</name>
</gene>
<evidence type="ECO:0008006" key="4">
    <source>
        <dbReference type="Google" id="ProtNLM"/>
    </source>
</evidence>
<dbReference type="AlphaFoldDB" id="A0A1B8H563"/>
<comment type="caution">
    <text evidence="2">The sequence shown here is derived from an EMBL/GenBank/DDBJ whole genome shotgun (WGS) entry which is preliminary data.</text>
</comment>
<evidence type="ECO:0000313" key="2">
    <source>
        <dbReference type="EMBL" id="OBU04206.1"/>
    </source>
</evidence>
<keyword evidence="3" id="KW-1185">Reference proteome</keyword>
<evidence type="ECO:0000256" key="1">
    <source>
        <dbReference type="SAM" id="MobiDB-lite"/>
    </source>
</evidence>
<organism evidence="2 3">
    <name type="scientific">Morganella psychrotolerans</name>
    <dbReference type="NCBI Taxonomy" id="368603"/>
    <lineage>
        <taxon>Bacteria</taxon>
        <taxon>Pseudomonadati</taxon>
        <taxon>Pseudomonadota</taxon>
        <taxon>Gammaproteobacteria</taxon>
        <taxon>Enterobacterales</taxon>
        <taxon>Morganellaceae</taxon>
        <taxon>Morganella</taxon>
    </lineage>
</organism>
<reference evidence="3" key="1">
    <citation type="submission" date="2016-06" db="EMBL/GenBank/DDBJ databases">
        <authorList>
            <person name="Butler K."/>
        </authorList>
    </citation>
    <scope>NUCLEOTIDE SEQUENCE [LARGE SCALE GENOMIC DNA]</scope>
    <source>
        <strain evidence="3">GCSL-Mp20</strain>
    </source>
</reference>
<dbReference type="Proteomes" id="UP000092377">
    <property type="component" value="Unassembled WGS sequence"/>
</dbReference>
<dbReference type="OrthoDB" id="6398515at2"/>
<sequence>MIIPDLPVLRKWLDQLQYTCFECDSCEALHLPHMQNVDGVFDAKIDILDDTLVFSALAEVRPTAIIPLMANLSQINASSLLVKTFMDIQDSAMPKLVVCYSVPLAAGLTFEQFSLYLQQMEEQVGAVVFELFSNNMLFDPNDTEPEPGDESEEEGEETFHADDAPSPVIH</sequence>
<proteinExistence type="predicted"/>
<feature type="region of interest" description="Disordered" evidence="1">
    <location>
        <begin position="139"/>
        <end position="170"/>
    </location>
</feature>
<dbReference type="InterPro" id="IPR019660">
    <property type="entry name" value="Put_sensory_transdc_reg_YbjN"/>
</dbReference>
<accession>A0A1B8H563</accession>
<dbReference type="EMBL" id="LZEY01000056">
    <property type="protein sequence ID" value="OBU04206.1"/>
    <property type="molecule type" value="Genomic_DNA"/>
</dbReference>
<name>A0A1B8H563_9GAMM</name>
<dbReference type="Pfam" id="PF10722">
    <property type="entry name" value="YbjN"/>
    <property type="match status" value="1"/>
</dbReference>